<evidence type="ECO:0000259" key="4">
    <source>
        <dbReference type="PROSITE" id="PS50102"/>
    </source>
</evidence>
<accession>A0A5D3BPA9</accession>
<gene>
    <name evidence="5" type="ORF">E5676_scaffold451G002100</name>
</gene>
<dbReference type="Gene3D" id="3.30.70.330">
    <property type="match status" value="1"/>
</dbReference>
<evidence type="ECO:0000256" key="1">
    <source>
        <dbReference type="ARBA" id="ARBA00022884"/>
    </source>
</evidence>
<dbReference type="InterPro" id="IPR000504">
    <property type="entry name" value="RRM_dom"/>
</dbReference>
<dbReference type="CDD" id="cd12680">
    <property type="entry name" value="RRM_THOC4"/>
    <property type="match status" value="1"/>
</dbReference>
<keyword evidence="1 2" id="KW-0694">RNA-binding</keyword>
<evidence type="ECO:0000256" key="2">
    <source>
        <dbReference type="PROSITE-ProRule" id="PRU00176"/>
    </source>
</evidence>
<feature type="region of interest" description="Disordered" evidence="3">
    <location>
        <begin position="16"/>
        <end position="35"/>
    </location>
</feature>
<dbReference type="GO" id="GO:0005634">
    <property type="term" value="C:nucleus"/>
    <property type="evidence" value="ECO:0007669"/>
    <property type="project" value="TreeGrafter"/>
</dbReference>
<dbReference type="AlphaFoldDB" id="A0A5D3BPA9"/>
<organism evidence="5 6">
    <name type="scientific">Cucumis melo var. makuwa</name>
    <name type="common">Oriental melon</name>
    <dbReference type="NCBI Taxonomy" id="1194695"/>
    <lineage>
        <taxon>Eukaryota</taxon>
        <taxon>Viridiplantae</taxon>
        <taxon>Streptophyta</taxon>
        <taxon>Embryophyta</taxon>
        <taxon>Tracheophyta</taxon>
        <taxon>Spermatophyta</taxon>
        <taxon>Magnoliopsida</taxon>
        <taxon>eudicotyledons</taxon>
        <taxon>Gunneridae</taxon>
        <taxon>Pentapetalae</taxon>
        <taxon>rosids</taxon>
        <taxon>fabids</taxon>
        <taxon>Cucurbitales</taxon>
        <taxon>Cucurbitaceae</taxon>
        <taxon>Benincaseae</taxon>
        <taxon>Cucumis</taxon>
    </lineage>
</organism>
<evidence type="ECO:0000313" key="6">
    <source>
        <dbReference type="Proteomes" id="UP000321947"/>
    </source>
</evidence>
<dbReference type="InterPro" id="IPR012677">
    <property type="entry name" value="Nucleotide-bd_a/b_plait_sf"/>
</dbReference>
<dbReference type="PROSITE" id="PS50102">
    <property type="entry name" value="RRM"/>
    <property type="match status" value="1"/>
</dbReference>
<dbReference type="InterPro" id="IPR051229">
    <property type="entry name" value="ALYREF_mRNA_export"/>
</dbReference>
<dbReference type="PANTHER" id="PTHR19965">
    <property type="entry name" value="RNA AND EXPORT FACTOR BINDING PROTEIN"/>
    <property type="match status" value="1"/>
</dbReference>
<proteinExistence type="predicted"/>
<dbReference type="SUPFAM" id="SSF54928">
    <property type="entry name" value="RNA-binding domain, RBD"/>
    <property type="match status" value="1"/>
</dbReference>
<evidence type="ECO:0000313" key="5">
    <source>
        <dbReference type="EMBL" id="TYK01611.1"/>
    </source>
</evidence>
<dbReference type="GO" id="GO:0003729">
    <property type="term" value="F:mRNA binding"/>
    <property type="evidence" value="ECO:0007669"/>
    <property type="project" value="TreeGrafter"/>
</dbReference>
<sequence length="251" mass="27260">MTTPLDMSLEDVIKKNNREKLRARGRARRGRGAGGSFNGGRGVVIGSVRRGPLGINARASAYSIRKASFKLSGSVMLFCGESHCGSPSDPNCLLPPHRMKNVQWQHDLFEDSLRASGISGIQIGTKLYVSNLDYGVTKEDIRELFSEIGDLKRFAIHYDKNGRPSGSAEVVYTRRSDAFAALKRYNNVLLDGKPMKIEMLGDNAEMPVSARINVTGTNGRNRRTVVLTYVSGTASGVGAPLVLSRGASSNR</sequence>
<dbReference type="SMART" id="SM00360">
    <property type="entry name" value="RRM"/>
    <property type="match status" value="1"/>
</dbReference>
<reference evidence="5 6" key="1">
    <citation type="submission" date="2019-08" db="EMBL/GenBank/DDBJ databases">
        <title>Draft genome sequences of two oriental melons (Cucumis melo L. var makuwa).</title>
        <authorList>
            <person name="Kwon S.-Y."/>
        </authorList>
    </citation>
    <scope>NUCLEOTIDE SEQUENCE [LARGE SCALE GENOMIC DNA]</scope>
    <source>
        <strain evidence="6">cv. Chang Bougi</strain>
        <tissue evidence="5">Leaf</tissue>
    </source>
</reference>
<protein>
    <submittedName>
        <fullName evidence="5">THO complex subunit 4D</fullName>
    </submittedName>
</protein>
<dbReference type="PANTHER" id="PTHR19965:SF33">
    <property type="entry name" value="THO COMPLEX SUBUNIT 4D"/>
    <property type="match status" value="1"/>
</dbReference>
<feature type="domain" description="RRM" evidence="4">
    <location>
        <begin position="125"/>
        <end position="202"/>
    </location>
</feature>
<dbReference type="InterPro" id="IPR035979">
    <property type="entry name" value="RBD_domain_sf"/>
</dbReference>
<evidence type="ECO:0000256" key="3">
    <source>
        <dbReference type="SAM" id="MobiDB-lite"/>
    </source>
</evidence>
<name>A0A5D3BPA9_CUCMM</name>
<comment type="caution">
    <text evidence="5">The sequence shown here is derived from an EMBL/GenBank/DDBJ whole genome shotgun (WGS) entry which is preliminary data.</text>
</comment>
<dbReference type="GO" id="GO:0006406">
    <property type="term" value="P:mRNA export from nucleus"/>
    <property type="evidence" value="ECO:0007669"/>
    <property type="project" value="TreeGrafter"/>
</dbReference>
<dbReference type="Pfam" id="PF00076">
    <property type="entry name" value="RRM_1"/>
    <property type="match status" value="1"/>
</dbReference>
<dbReference type="EMBL" id="SSTD01016175">
    <property type="protein sequence ID" value="TYK01611.1"/>
    <property type="molecule type" value="Genomic_DNA"/>
</dbReference>
<dbReference type="Proteomes" id="UP000321947">
    <property type="component" value="Unassembled WGS sequence"/>
</dbReference>